<organism evidence="1 2">
    <name type="scientific">Auriscalpium vulgare</name>
    <dbReference type="NCBI Taxonomy" id="40419"/>
    <lineage>
        <taxon>Eukaryota</taxon>
        <taxon>Fungi</taxon>
        <taxon>Dikarya</taxon>
        <taxon>Basidiomycota</taxon>
        <taxon>Agaricomycotina</taxon>
        <taxon>Agaricomycetes</taxon>
        <taxon>Russulales</taxon>
        <taxon>Auriscalpiaceae</taxon>
        <taxon>Auriscalpium</taxon>
    </lineage>
</organism>
<dbReference type="Proteomes" id="UP000814033">
    <property type="component" value="Unassembled WGS sequence"/>
</dbReference>
<proteinExistence type="predicted"/>
<reference evidence="1" key="1">
    <citation type="submission" date="2021-02" db="EMBL/GenBank/DDBJ databases">
        <authorList>
            <consortium name="DOE Joint Genome Institute"/>
            <person name="Ahrendt S."/>
            <person name="Looney B.P."/>
            <person name="Miyauchi S."/>
            <person name="Morin E."/>
            <person name="Drula E."/>
            <person name="Courty P.E."/>
            <person name="Chicoki N."/>
            <person name="Fauchery L."/>
            <person name="Kohler A."/>
            <person name="Kuo A."/>
            <person name="Labutti K."/>
            <person name="Pangilinan J."/>
            <person name="Lipzen A."/>
            <person name="Riley R."/>
            <person name="Andreopoulos W."/>
            <person name="He G."/>
            <person name="Johnson J."/>
            <person name="Barry K.W."/>
            <person name="Grigoriev I.V."/>
            <person name="Nagy L."/>
            <person name="Hibbett D."/>
            <person name="Henrissat B."/>
            <person name="Matheny P.B."/>
            <person name="Labbe J."/>
            <person name="Martin F."/>
        </authorList>
    </citation>
    <scope>NUCLEOTIDE SEQUENCE</scope>
    <source>
        <strain evidence="1">FP105234-sp</strain>
    </source>
</reference>
<reference evidence="1" key="2">
    <citation type="journal article" date="2022" name="New Phytol.">
        <title>Evolutionary transition to the ectomycorrhizal habit in the genomes of a hyperdiverse lineage of mushroom-forming fungi.</title>
        <authorList>
            <person name="Looney B."/>
            <person name="Miyauchi S."/>
            <person name="Morin E."/>
            <person name="Drula E."/>
            <person name="Courty P.E."/>
            <person name="Kohler A."/>
            <person name="Kuo A."/>
            <person name="LaButti K."/>
            <person name="Pangilinan J."/>
            <person name="Lipzen A."/>
            <person name="Riley R."/>
            <person name="Andreopoulos W."/>
            <person name="He G."/>
            <person name="Johnson J."/>
            <person name="Nolan M."/>
            <person name="Tritt A."/>
            <person name="Barry K.W."/>
            <person name="Grigoriev I.V."/>
            <person name="Nagy L.G."/>
            <person name="Hibbett D."/>
            <person name="Henrissat B."/>
            <person name="Matheny P.B."/>
            <person name="Labbe J."/>
            <person name="Martin F.M."/>
        </authorList>
    </citation>
    <scope>NUCLEOTIDE SEQUENCE</scope>
    <source>
        <strain evidence="1">FP105234-sp</strain>
    </source>
</reference>
<accession>A0ACB8SBN8</accession>
<keyword evidence="2" id="KW-1185">Reference proteome</keyword>
<evidence type="ECO:0000313" key="1">
    <source>
        <dbReference type="EMBL" id="KAI0053647.1"/>
    </source>
</evidence>
<evidence type="ECO:0000313" key="2">
    <source>
        <dbReference type="Proteomes" id="UP000814033"/>
    </source>
</evidence>
<dbReference type="EMBL" id="MU275839">
    <property type="protein sequence ID" value="KAI0053647.1"/>
    <property type="molecule type" value="Genomic_DNA"/>
</dbReference>
<gene>
    <name evidence="1" type="ORF">FA95DRAFT_474802</name>
</gene>
<name>A0ACB8SBN8_9AGAM</name>
<comment type="caution">
    <text evidence="1">The sequence shown here is derived from an EMBL/GenBank/DDBJ whole genome shotgun (WGS) entry which is preliminary data.</text>
</comment>
<sequence length="597" mass="65443">MPGQPRNRRSTPSSRTKANASRTPATTLPQGLAGAKAEESPSLLKMFLVFPILAIIAGLSITLHLYQRAIEPLYGAVGANLHTSKFVWAASIAGILGPLPPAWPSVGISGALICALPFTSYWVALYTSRINDIVIGTLLTHFIVLFPVIYFGVSVVKRITIYFEGENSEGSAVRLTILPASASTITGFEPIWVTALPLREEGTTFRITPKLVLASFVLPAIPYAYGYLYYPYLPYSVPVPFEHPEFPVRILYSTASVTGRIVVGETVTPGEFASGNQGSYSLRYLRAGHSLLGGVWIGDKIGVRSQSIKPLVDKAGSPLGDSIYSAFALQEAARLVDPKERGIVKGKEEALFIGLGAGISATAFNRHGIATTVIEIDPAVYNASRDFFGLPDLGEGRVILEDARRTVFKKAREEESEITKYDYVVHDCFSGGSVPAELYTAQFWDDLKVLMKPKAILAVNYAGKLGSDSSKAILTTLTQSFGQCRLFHDTNPSQTEEQLLAGFFNVVFFCSPSTEPLNFRKPVEADYLNSPLRSHIFDSLTAREVPLGLVGGTLEGDDEKYVLKDERNRLHDWQHESALEHWDVMRELLPEPIWATY</sequence>
<protein>
    <submittedName>
        <fullName evidence="1">Uncharacterized protein</fullName>
    </submittedName>
</protein>